<proteinExistence type="predicted"/>
<dbReference type="Pfam" id="PF15418">
    <property type="entry name" value="DUF4625"/>
    <property type="match status" value="2"/>
</dbReference>
<dbReference type="STRING" id="926562.Oweho_0511"/>
<dbReference type="EMBL" id="CP003156">
    <property type="protein sequence ID" value="AEV31527.1"/>
    <property type="molecule type" value="Genomic_DNA"/>
</dbReference>
<dbReference type="eggNOG" id="COG1470">
    <property type="taxonomic scope" value="Bacteria"/>
</dbReference>
<feature type="signal peptide" evidence="1">
    <location>
        <begin position="1"/>
        <end position="19"/>
    </location>
</feature>
<feature type="chain" id="PRO_5003515232" description="DUF4625 domain-containing protein" evidence="1">
    <location>
        <begin position="20"/>
        <end position="266"/>
    </location>
</feature>
<evidence type="ECO:0000256" key="1">
    <source>
        <dbReference type="SAM" id="SignalP"/>
    </source>
</evidence>
<keyword evidence="3" id="KW-1185">Reference proteome</keyword>
<name>G8QZT3_OWEHD</name>
<organism evidence="2 3">
    <name type="scientific">Owenweeksia hongkongensis (strain DSM 17368 / CIP 108786 / JCM 12287 / NRRL B-23963 / UST20020801)</name>
    <dbReference type="NCBI Taxonomy" id="926562"/>
    <lineage>
        <taxon>Bacteria</taxon>
        <taxon>Pseudomonadati</taxon>
        <taxon>Bacteroidota</taxon>
        <taxon>Flavobacteriia</taxon>
        <taxon>Flavobacteriales</taxon>
        <taxon>Owenweeksiaceae</taxon>
        <taxon>Owenweeksia</taxon>
    </lineage>
</organism>
<dbReference type="HOGENOM" id="CLU_1053332_0_0_10"/>
<reference evidence="2 3" key="1">
    <citation type="journal article" date="2012" name="Stand. Genomic Sci.">
        <title>Genome sequence of the orange-pigmented seawater bacterium Owenweeksia hongkongensis type strain (UST20020801(T)).</title>
        <authorList>
            <person name="Riedel T."/>
            <person name="Held B."/>
            <person name="Nolan M."/>
            <person name="Lucas S."/>
            <person name="Lapidus A."/>
            <person name="Tice H."/>
            <person name="Del Rio T.G."/>
            <person name="Cheng J.F."/>
            <person name="Han C."/>
            <person name="Tapia R."/>
            <person name="Goodwin L.A."/>
            <person name="Pitluck S."/>
            <person name="Liolios K."/>
            <person name="Mavromatis K."/>
            <person name="Pagani I."/>
            <person name="Ivanova N."/>
            <person name="Mikhailova N."/>
            <person name="Pati A."/>
            <person name="Chen A."/>
            <person name="Palaniappan K."/>
            <person name="Rohde M."/>
            <person name="Tindall B.J."/>
            <person name="Detter J.C."/>
            <person name="Goker M."/>
            <person name="Woyke T."/>
            <person name="Bristow J."/>
            <person name="Eisen J.A."/>
            <person name="Markowitz V."/>
            <person name="Hugenholtz P."/>
            <person name="Klenk H.P."/>
            <person name="Kyrpides N.C."/>
        </authorList>
    </citation>
    <scope>NUCLEOTIDE SEQUENCE</scope>
    <source>
        <strain evidence="3">DSM 17368 / JCM 12287 / NRRL B-23963</strain>
    </source>
</reference>
<dbReference type="KEGG" id="oho:Oweho_0511"/>
<dbReference type="Proteomes" id="UP000005631">
    <property type="component" value="Chromosome"/>
</dbReference>
<keyword evidence="1" id="KW-0732">Signal</keyword>
<protein>
    <recommendedName>
        <fullName evidence="4">DUF4625 domain-containing protein</fullName>
    </recommendedName>
</protein>
<dbReference type="InterPro" id="IPR027829">
    <property type="entry name" value="DUF4625"/>
</dbReference>
<dbReference type="RefSeq" id="WP_014200888.1">
    <property type="nucleotide sequence ID" value="NC_016599.1"/>
</dbReference>
<evidence type="ECO:0000313" key="3">
    <source>
        <dbReference type="Proteomes" id="UP000005631"/>
    </source>
</evidence>
<gene>
    <name evidence="2" type="ordered locus">Oweho_0511</name>
</gene>
<sequence>MKTVFKVLLPIVGSAFLMASCDKDDDNDTTAPIIKSATIDGKVEDIEVTAGTAMTFVVEVSDNEDLGQLKLDVHDNFDGHTHKSTASVSWAEVKIVELSGTDKTVTQEMNVPAEATAGPYHADILLIDAEGNEGEFVERSIMIRNGSEPGINVTNPDLSGEVHATKGSTLTIEGTVSDDVDLAEIYIVLEEEHDDDHDHKSTQEEALYEMDFDLTGSADVSWDFQTDGNVNIAIPANAETGHYELTIRAEDAEGNINILSGEIHIM</sequence>
<evidence type="ECO:0008006" key="4">
    <source>
        <dbReference type="Google" id="ProtNLM"/>
    </source>
</evidence>
<accession>G8QZT3</accession>
<dbReference type="Gene3D" id="2.60.40.4140">
    <property type="match status" value="2"/>
</dbReference>
<dbReference type="OrthoDB" id="978436at2"/>
<evidence type="ECO:0000313" key="2">
    <source>
        <dbReference type="EMBL" id="AEV31527.1"/>
    </source>
</evidence>
<dbReference type="PROSITE" id="PS51257">
    <property type="entry name" value="PROKAR_LIPOPROTEIN"/>
    <property type="match status" value="1"/>
</dbReference>
<dbReference type="AlphaFoldDB" id="G8QZT3"/>